<proteinExistence type="predicted"/>
<dbReference type="Proteomes" id="UP000426246">
    <property type="component" value="Chromosome"/>
</dbReference>
<reference evidence="2" key="1">
    <citation type="submission" date="2018-11" db="EMBL/GenBank/DDBJ databases">
        <title>Complete genome sequence of Paenibacillus sp. ML311-T8.</title>
        <authorList>
            <person name="Nam Y.-D."/>
            <person name="Kang J."/>
            <person name="Chung W.-H."/>
            <person name="Park Y.S."/>
        </authorList>
    </citation>
    <scope>NUCLEOTIDE SEQUENCE [LARGE SCALE GENOMIC DNA]</scope>
    <source>
        <strain evidence="2">ML311-T8</strain>
    </source>
</reference>
<evidence type="ECO:0000313" key="2">
    <source>
        <dbReference type="Proteomes" id="UP000426246"/>
    </source>
</evidence>
<name>A0A6B8RDT0_9BACL</name>
<gene>
    <name evidence="1" type="ORF">EHS13_01495</name>
</gene>
<dbReference type="KEGG" id="ppsc:EHS13_01495"/>
<protein>
    <submittedName>
        <fullName evidence="1">Uncharacterized protein</fullName>
    </submittedName>
</protein>
<evidence type="ECO:0000313" key="1">
    <source>
        <dbReference type="EMBL" id="QGQ93685.1"/>
    </source>
</evidence>
<dbReference type="AlphaFoldDB" id="A0A6B8RDT0"/>
<accession>A0A6B8RDT0</accession>
<sequence>MYSFGQTISGDSQFYDHIEHAIPIQIYQDQNHTDIGYIDAYSDNFVKVNQTYYCRKQFTFVSRPGY</sequence>
<organism evidence="1 2">
    <name type="scientific">Paenibacillus psychroresistens</name>
    <dbReference type="NCBI Taxonomy" id="1778678"/>
    <lineage>
        <taxon>Bacteria</taxon>
        <taxon>Bacillati</taxon>
        <taxon>Bacillota</taxon>
        <taxon>Bacilli</taxon>
        <taxon>Bacillales</taxon>
        <taxon>Paenibacillaceae</taxon>
        <taxon>Paenibacillus</taxon>
    </lineage>
</organism>
<keyword evidence="2" id="KW-1185">Reference proteome</keyword>
<dbReference type="EMBL" id="CP034235">
    <property type="protein sequence ID" value="QGQ93685.1"/>
    <property type="molecule type" value="Genomic_DNA"/>
</dbReference>
<dbReference type="OrthoDB" id="2626448at2"/>
<dbReference type="RefSeq" id="WP_155698676.1">
    <property type="nucleotide sequence ID" value="NZ_CP034235.1"/>
</dbReference>